<reference evidence="2" key="2">
    <citation type="submission" date="2015-04" db="EMBL/GenBank/DDBJ databases">
        <title>Genome sequence of Mycobacterium arupense strain GUC1.</title>
        <authorList>
            <person name="Greninger A.L."/>
            <person name="Cunningham G."/>
            <person name="Chiu C.Y."/>
            <person name="Miller S."/>
        </authorList>
    </citation>
    <scope>NUCLEOTIDE SEQUENCE</scope>
    <source>
        <strain evidence="2">GUC1</strain>
    </source>
</reference>
<dbReference type="RefSeq" id="WP_046190600.1">
    <property type="nucleotide sequence ID" value="NZ_JACKUJ010000043.1"/>
</dbReference>
<protein>
    <submittedName>
        <fullName evidence="2">Uncharacterized protein</fullName>
    </submittedName>
</protein>
<evidence type="ECO:0000313" key="4">
    <source>
        <dbReference type="Proteomes" id="UP000034416"/>
    </source>
</evidence>
<evidence type="ECO:0000313" key="2">
    <source>
        <dbReference type="EMBL" id="KKB98116.1"/>
    </source>
</evidence>
<proteinExistence type="predicted"/>
<reference evidence="3 5" key="3">
    <citation type="submission" date="2016-12" db="EMBL/GenBank/DDBJ databases">
        <title>The new phylogeny of genus Mycobacterium.</title>
        <authorList>
            <person name="Tortoli E."/>
            <person name="Trovato A."/>
            <person name="Cirillo D.M."/>
        </authorList>
    </citation>
    <scope>NUCLEOTIDE SEQUENCE [LARGE SCALE GENOMIC DNA]</scope>
    <source>
        <strain evidence="3 5">DSM 44942</strain>
    </source>
</reference>
<dbReference type="Proteomes" id="UP000192327">
    <property type="component" value="Unassembled WGS sequence"/>
</dbReference>
<dbReference type="EMBL" id="LASW01000086">
    <property type="protein sequence ID" value="KKB98116.1"/>
    <property type="molecule type" value="Genomic_DNA"/>
</dbReference>
<evidence type="ECO:0000256" key="1">
    <source>
        <dbReference type="SAM" id="Coils"/>
    </source>
</evidence>
<dbReference type="NCBIfam" id="NF033942">
    <property type="entry name" value="GjpA"/>
    <property type="match status" value="1"/>
</dbReference>
<keyword evidence="1" id="KW-0175">Coiled coil</keyword>
<gene>
    <name evidence="3" type="ORF">BST15_13175</name>
    <name evidence="2" type="ORF">WR43_16090</name>
</gene>
<dbReference type="Proteomes" id="UP000034416">
    <property type="component" value="Unassembled WGS sequence"/>
</dbReference>
<sequence>MNPTLRPFVTAGIALVGAGMITVTPVATPLLESYVARDVALTADLDFTGAWADALSTAQANIDTLQTAAQDANTALSEALNNADPSNLDLAELGAALTFLAGDQKTFINPLAAWTLNGAGPDADITVDATHALLFPILTNQAGDLAPDLFPTIPEPIPEIVNFLASPLSGVLIGALGPSIAPLVALFNSVETIIGNLGGEDPDSMAAIQELINIPANMFNGWLNGATLNLDFLIPTISEAGLLPEGADITSLSFAFGGMTTPGIVGADPSDLETFGDVIPGGGSILNSLGITLSITDPLELELPFLPQGVGLTGALIGLEQVFAEFFSGNLDFDGPPPEVVPDPGAATDFDFAGLWAGLFGA</sequence>
<accession>A0A0F5MTT9</accession>
<feature type="coiled-coil region" evidence="1">
    <location>
        <begin position="55"/>
        <end position="82"/>
    </location>
</feature>
<dbReference type="EMBL" id="MVHH01000027">
    <property type="protein sequence ID" value="OQZ95949.1"/>
    <property type="molecule type" value="Genomic_DNA"/>
</dbReference>
<dbReference type="PATRIC" id="fig|342002.3.peg.2108"/>
<dbReference type="AlphaFoldDB" id="A0A0F5MTT9"/>
<evidence type="ECO:0000313" key="3">
    <source>
        <dbReference type="EMBL" id="OQZ95949.1"/>
    </source>
</evidence>
<dbReference type="STRING" id="342002.BST15_13175"/>
<evidence type="ECO:0000313" key="5">
    <source>
        <dbReference type="Proteomes" id="UP000192327"/>
    </source>
</evidence>
<comment type="caution">
    <text evidence="2">The sequence shown here is derived from an EMBL/GenBank/DDBJ whole genome shotgun (WGS) entry which is preliminary data.</text>
</comment>
<dbReference type="InterPro" id="IPR049934">
    <property type="entry name" value="GjpA-like"/>
</dbReference>
<keyword evidence="5" id="KW-1185">Reference proteome</keyword>
<dbReference type="OrthoDB" id="4730252at2"/>
<name>A0A0F5MTT9_9MYCO</name>
<reference evidence="4" key="1">
    <citation type="submission" date="2015-04" db="EMBL/GenBank/DDBJ databases">
        <title>Genome sequence of Mycobacterium arupense GUC1.</title>
        <authorList>
            <person name="Greninger A.L."/>
            <person name="Cunningham G."/>
            <person name="Chiu C.Y."/>
            <person name="Miller S."/>
        </authorList>
    </citation>
    <scope>NUCLEOTIDE SEQUENCE [LARGE SCALE GENOMIC DNA]</scope>
    <source>
        <strain evidence="4">GUC1</strain>
    </source>
</reference>
<organism evidence="2 4">
    <name type="scientific">Mycolicibacter arupensis</name>
    <dbReference type="NCBI Taxonomy" id="342002"/>
    <lineage>
        <taxon>Bacteria</taxon>
        <taxon>Bacillati</taxon>
        <taxon>Actinomycetota</taxon>
        <taxon>Actinomycetes</taxon>
        <taxon>Mycobacteriales</taxon>
        <taxon>Mycobacteriaceae</taxon>
        <taxon>Mycolicibacter</taxon>
    </lineage>
</organism>